<dbReference type="Pfam" id="PF02486">
    <property type="entry name" value="Rep_trans"/>
    <property type="match status" value="1"/>
</dbReference>
<reference evidence="3 4" key="1">
    <citation type="submission" date="2019-02" db="EMBL/GenBank/DDBJ databases">
        <title>Dyella amyloliquefaciens sp. nov., isolated from forest soil.</title>
        <authorList>
            <person name="Gao Z.-H."/>
            <person name="Qiu L.-H."/>
        </authorList>
    </citation>
    <scope>NUCLEOTIDE SEQUENCE [LARGE SCALE GENOMIC DNA]</scope>
    <source>
        <strain evidence="3 4">KACC 12747</strain>
    </source>
</reference>
<evidence type="ECO:0000259" key="2">
    <source>
        <dbReference type="Pfam" id="PF02486"/>
    </source>
</evidence>
<gene>
    <name evidence="3" type="ORF">EZM97_14450</name>
</gene>
<evidence type="ECO:0000313" key="3">
    <source>
        <dbReference type="EMBL" id="TCI10116.1"/>
    </source>
</evidence>
<feature type="domain" description="Replication initiation protein-like C-terminal" evidence="2">
    <location>
        <begin position="150"/>
        <end position="254"/>
    </location>
</feature>
<name>A0A4R0YMX7_9GAMM</name>
<evidence type="ECO:0000256" key="1">
    <source>
        <dbReference type="SAM" id="MobiDB-lite"/>
    </source>
</evidence>
<dbReference type="InterPro" id="IPR003491">
    <property type="entry name" value="REP-like_C"/>
</dbReference>
<evidence type="ECO:0000313" key="4">
    <source>
        <dbReference type="Proteomes" id="UP000291822"/>
    </source>
</evidence>
<feature type="region of interest" description="Disordered" evidence="1">
    <location>
        <begin position="1"/>
        <end position="26"/>
    </location>
</feature>
<organism evidence="3 4">
    <name type="scientific">Dyella soli</name>
    <dbReference type="NCBI Taxonomy" id="522319"/>
    <lineage>
        <taxon>Bacteria</taxon>
        <taxon>Pseudomonadati</taxon>
        <taxon>Pseudomonadota</taxon>
        <taxon>Gammaproteobacteria</taxon>
        <taxon>Lysobacterales</taxon>
        <taxon>Rhodanobacteraceae</taxon>
        <taxon>Dyella</taxon>
    </lineage>
</organism>
<protein>
    <recommendedName>
        <fullName evidence="2">Replication initiation protein-like C-terminal domain-containing protein</fullName>
    </recommendedName>
</protein>
<dbReference type="Proteomes" id="UP000291822">
    <property type="component" value="Unassembled WGS sequence"/>
</dbReference>
<sequence length="353" mass="38722">MTRDAGLIPSANRGSKSLNARKPRHPTKRALCSANIDFLRVTVPGTPVFGDAFEPEEMHHRAVQFAHTLAPGSGIAVEQDMKGGRRGYAHHFQLITPDGAACGDICWGGENQRGTVSIELTGAGCARVEANFDHDAAWSNVRLLLETVEAKITRVDIAHDDYKGERGLALARELYDAGEFVTQGRPPAANEQGWNDGSGRTLYIGKPTGRSQLVVYEKGREQGYRDGEEFAEWVRWEGRFYHRKGHTIPLDVLTSPAEYLVGKYPPLSWVSAVMSRIQTAVIRTKANLVSAMRHCKRQYGGLLNFLTQIADDAADLGDLVASQLTRPTVPAWLTDNPFGMAVAPDAHPLRIPA</sequence>
<proteinExistence type="predicted"/>
<accession>A0A4R0YMX7</accession>
<dbReference type="RefSeq" id="WP_131407824.1">
    <property type="nucleotide sequence ID" value="NZ_SJTG01000002.1"/>
</dbReference>
<comment type="caution">
    <text evidence="3">The sequence shown here is derived from an EMBL/GenBank/DDBJ whole genome shotgun (WGS) entry which is preliminary data.</text>
</comment>
<keyword evidence="4" id="KW-1185">Reference proteome</keyword>
<dbReference type="AlphaFoldDB" id="A0A4R0YMX7"/>
<dbReference type="EMBL" id="SJTG01000002">
    <property type="protein sequence ID" value="TCI10116.1"/>
    <property type="molecule type" value="Genomic_DNA"/>
</dbReference>